<dbReference type="Pfam" id="PF18127">
    <property type="entry name" value="NAMPT_N"/>
    <property type="match status" value="1"/>
</dbReference>
<keyword evidence="4" id="KW-0808">Transferase</keyword>
<dbReference type="GO" id="GO:0009435">
    <property type="term" value="P:NAD+ biosynthetic process"/>
    <property type="evidence" value="ECO:0007669"/>
    <property type="project" value="InterPro"/>
</dbReference>
<proteinExistence type="inferred from homology"/>
<keyword evidence="3" id="KW-0328">Glycosyltransferase</keyword>
<dbReference type="InterPro" id="IPR041525">
    <property type="entry name" value="N/Namide_PRibTrfase"/>
</dbReference>
<comment type="catalytic activity">
    <reaction evidence="8">
        <text>beta-nicotinamide D-ribonucleotide + diphosphate = 5-phospho-alpha-D-ribose 1-diphosphate + nicotinamide + H(+)</text>
        <dbReference type="Rhea" id="RHEA:16149"/>
        <dbReference type="ChEBI" id="CHEBI:14649"/>
        <dbReference type="ChEBI" id="CHEBI:15378"/>
        <dbReference type="ChEBI" id="CHEBI:17154"/>
        <dbReference type="ChEBI" id="CHEBI:33019"/>
        <dbReference type="ChEBI" id="CHEBI:58017"/>
        <dbReference type="EC" id="2.4.2.12"/>
    </reaction>
    <physiologicalReaction direction="right-to-left" evidence="8">
        <dbReference type="Rhea" id="RHEA:16151"/>
    </physiologicalReaction>
</comment>
<evidence type="ECO:0000259" key="10">
    <source>
        <dbReference type="Pfam" id="PF18127"/>
    </source>
</evidence>
<dbReference type="PANTHER" id="PTHR43816:SF1">
    <property type="entry name" value="NICOTINAMIDE PHOSPHORIBOSYLTRANSFERASE"/>
    <property type="match status" value="1"/>
</dbReference>
<dbReference type="InterPro" id="IPR013785">
    <property type="entry name" value="Aldolase_TIM"/>
</dbReference>
<dbReference type="NCBIfam" id="NF006629">
    <property type="entry name" value="PRK09198.1"/>
    <property type="match status" value="1"/>
</dbReference>
<accession>A0A6C0JTJ1</accession>
<evidence type="ECO:0000256" key="6">
    <source>
        <dbReference type="ARBA" id="ARBA00035024"/>
    </source>
</evidence>
<evidence type="ECO:0000313" key="11">
    <source>
        <dbReference type="EMBL" id="QHU08879.1"/>
    </source>
</evidence>
<dbReference type="EC" id="2.4.2.12" evidence="6"/>
<dbReference type="SUPFAM" id="SSF51690">
    <property type="entry name" value="Nicotinate/Quinolinate PRTase C-terminal domain-like"/>
    <property type="match status" value="1"/>
</dbReference>
<evidence type="ECO:0000256" key="4">
    <source>
        <dbReference type="ARBA" id="ARBA00022679"/>
    </source>
</evidence>
<dbReference type="Pfam" id="PF04095">
    <property type="entry name" value="NAPRTase"/>
    <property type="match status" value="2"/>
</dbReference>
<reference evidence="11" key="1">
    <citation type="journal article" date="2020" name="Nature">
        <title>Giant virus diversity and host interactions through global metagenomics.</title>
        <authorList>
            <person name="Schulz F."/>
            <person name="Roux S."/>
            <person name="Paez-Espino D."/>
            <person name="Jungbluth S."/>
            <person name="Walsh D.A."/>
            <person name="Denef V.J."/>
            <person name="McMahon K.D."/>
            <person name="Konstantinidis K.T."/>
            <person name="Eloe-Fadrosh E.A."/>
            <person name="Kyrpides N.C."/>
            <person name="Woyke T."/>
        </authorList>
    </citation>
    <scope>NUCLEOTIDE SEQUENCE</scope>
    <source>
        <strain evidence="11">GVMAG-S-1064190-84</strain>
    </source>
</reference>
<evidence type="ECO:0000256" key="2">
    <source>
        <dbReference type="ARBA" id="ARBA00022642"/>
    </source>
</evidence>
<dbReference type="InterPro" id="IPR036068">
    <property type="entry name" value="Nicotinate_pribotase-like_C"/>
</dbReference>
<keyword evidence="2" id="KW-0662">Pyridine nucleotide biosynthesis</keyword>
<feature type="domain" description="Nicotinate/nicotinamide phosphoribosyltransferase" evidence="9">
    <location>
        <begin position="183"/>
        <end position="336"/>
    </location>
</feature>
<dbReference type="AlphaFoldDB" id="A0A6C0JTJ1"/>
<comment type="pathway">
    <text evidence="5">Cofactor biosynthesis; NAD(+) biosynthesis; nicotinamide D-ribonucleotide from 5-phospho-alpha-D-ribose 1-diphosphate and nicotinamide: step 1/1.</text>
</comment>
<feature type="domain" description="Nicotinamide phosphoribosyltransferase N-terminal" evidence="10">
    <location>
        <begin position="8"/>
        <end position="110"/>
    </location>
</feature>
<name>A0A6C0JTJ1_9ZZZZ</name>
<dbReference type="PANTHER" id="PTHR43816">
    <property type="entry name" value="NICOTINAMIDE PHOSPHORIBOSYLTRANSFERASE"/>
    <property type="match status" value="1"/>
</dbReference>
<sequence length="584" mass="66558">MRNSAINQIDFYKTGHIQQYPTNTEYVYSNFTARSNNKSNIENSKGVVFIGLQLFIKDYLIDEWNNTFFEMDKSFVVDKYQRQISNALGYTVDVSHIADLHDLGYLPIHIKALPEGSFVPYKIPLLTIVNTLPEFYWLPNYLESVISNELWPMTTSATTYFEYLKTFHLYADLTGADKNFIPFQAHDFSFRGMFGRDAAAKSAFAAIACGSMGTDSLPGIDIAETYYNATEEFIAGSVNATEHSVMSSNIELLIDDITDRSQAEFDTFKRLIVDVYPTGNISIVSDTFDFWNVVSNILPGLKSIIMERDGKVIIRPDSGDPVDILCGKWNHMFHDFDTNGCILNNIEECLRKMQNMMLSWNTTCDPKDIQDIFAYFKFKNKYYKVDMLCEWKILAANEDRKSDIARLDNFKLTHRAITPTPQQLGLIESLWNIFGGKVNDKGFKTLDSHIGAIYGDSITLDRQKQILHGLKLKGFASDNVVLGVGSFSYQYITRDTHGFAMKATSIVVDGKRYDIFKDPKTDSGTKKSARGLLMVSHINGKYELKDQCTEREEKHGCLETVYLDGCISKEYTLKDIRDRVKLYL</sequence>
<feature type="domain" description="Nicotinate/nicotinamide phosphoribosyltransferase" evidence="9">
    <location>
        <begin position="426"/>
        <end position="532"/>
    </location>
</feature>
<dbReference type="InterPro" id="IPR016471">
    <property type="entry name" value="Nicotinamide_PRibTrfase"/>
</dbReference>
<comment type="similarity">
    <text evidence="1">Belongs to the NAPRTase family.</text>
</comment>
<organism evidence="11">
    <name type="scientific">viral metagenome</name>
    <dbReference type="NCBI Taxonomy" id="1070528"/>
    <lineage>
        <taxon>unclassified sequences</taxon>
        <taxon>metagenomes</taxon>
        <taxon>organismal metagenomes</taxon>
    </lineage>
</organism>
<dbReference type="InterPro" id="IPR041529">
    <property type="entry name" value="DUF5598"/>
</dbReference>
<evidence type="ECO:0000256" key="1">
    <source>
        <dbReference type="ARBA" id="ARBA00010897"/>
    </source>
</evidence>
<dbReference type="Gene3D" id="3.20.20.70">
    <property type="entry name" value="Aldolase class I"/>
    <property type="match status" value="1"/>
</dbReference>
<evidence type="ECO:0000256" key="7">
    <source>
        <dbReference type="ARBA" id="ARBA00035036"/>
    </source>
</evidence>
<protein>
    <recommendedName>
        <fullName evidence="7">Nicotinamide phosphoribosyltransferase</fullName>
        <ecNumber evidence="6">2.4.2.12</ecNumber>
    </recommendedName>
</protein>
<dbReference type="EMBL" id="MN740699">
    <property type="protein sequence ID" value="QHU08879.1"/>
    <property type="molecule type" value="Genomic_DNA"/>
</dbReference>
<evidence type="ECO:0000256" key="3">
    <source>
        <dbReference type="ARBA" id="ARBA00022676"/>
    </source>
</evidence>
<evidence type="ECO:0000259" key="9">
    <source>
        <dbReference type="Pfam" id="PF04095"/>
    </source>
</evidence>
<evidence type="ECO:0000256" key="5">
    <source>
        <dbReference type="ARBA" id="ARBA00035007"/>
    </source>
</evidence>
<evidence type="ECO:0000256" key="8">
    <source>
        <dbReference type="ARBA" id="ARBA00047835"/>
    </source>
</evidence>
<dbReference type="GO" id="GO:0047280">
    <property type="term" value="F:nicotinamide phosphoribosyltransferase activity"/>
    <property type="evidence" value="ECO:0007669"/>
    <property type="project" value="UniProtKB-EC"/>
</dbReference>